<dbReference type="Pfam" id="PF21821">
    <property type="entry name" value="Dit_like"/>
    <property type="match status" value="1"/>
</dbReference>
<feature type="compositionally biased region" description="Polar residues" evidence="1">
    <location>
        <begin position="253"/>
        <end position="263"/>
    </location>
</feature>
<name>A0AAX4MX73_9CAUD</name>
<keyword evidence="4" id="KW-1185">Reference proteome</keyword>
<dbReference type="Proteomes" id="UP001438490">
    <property type="component" value="Segment"/>
</dbReference>
<protein>
    <submittedName>
        <fullName evidence="3">Tail fiber protein</fullName>
    </submittedName>
</protein>
<accession>A0AAX4MX73</accession>
<evidence type="ECO:0000313" key="4">
    <source>
        <dbReference type="Proteomes" id="UP001438490"/>
    </source>
</evidence>
<evidence type="ECO:0000313" key="3">
    <source>
        <dbReference type="EMBL" id="WYV99014.1"/>
    </source>
</evidence>
<reference evidence="3 4" key="1">
    <citation type="submission" date="2024-03" db="EMBL/GenBank/DDBJ databases">
        <title>Isolation and characterization of a phage collection against Pseudomonas putida.</title>
        <authorList>
            <person name="Brauer A."/>
            <person name="Rosendahl S."/>
            <person name="Kangsep A."/>
            <person name="Rikberg R."/>
            <person name="Lewanczyk A.C."/>
            <person name="Horak R."/>
            <person name="Tamman H."/>
        </authorList>
    </citation>
    <scope>NUCLEOTIDE SEQUENCE [LARGE SCALE GENOMIC DNA]</scope>
</reference>
<proteinExistence type="predicted"/>
<dbReference type="EMBL" id="PP496413">
    <property type="protein sequence ID" value="WYV99014.1"/>
    <property type="molecule type" value="Genomic_DNA"/>
</dbReference>
<feature type="region of interest" description="Disordered" evidence="1">
    <location>
        <begin position="233"/>
        <end position="281"/>
    </location>
</feature>
<organism evidence="3 4">
    <name type="scientific">Pseudomonas phage vB_PpuM-Amme-3</name>
    <dbReference type="NCBI Taxonomy" id="3132617"/>
    <lineage>
        <taxon>Viruses</taxon>
        <taxon>Duplodnaviria</taxon>
        <taxon>Heunggongvirae</taxon>
        <taxon>Uroviricota</taxon>
        <taxon>Caudoviricetes</taxon>
        <taxon>Vandenendeviridae</taxon>
        <taxon>Gorskivirinae</taxon>
        <taxon>Tartuvirus</taxon>
        <taxon>Tartuvirus amme3</taxon>
    </lineage>
</organism>
<sequence>MYALRRSNGDVLYFDAVTNIEEMYTSTVTKHPVATGAFISDHTIRDNKKFTLSAVLSDADFNLDRPQIGQNSEAKIEETGDYVLDPETGYYERRSVNRSQKKQYQNNTPTNTTVKIEQTVTNTWQNYLPETVSQFTKSTIPTVTVEPQSKVKTALAVRDELIAMWEQKEPFVLLEYENNIVSRYWPSVVFTRLSFAQDAETGLGLFPQMSIEQVTYTDVENVPIQIRKINNKGRKSGTVTTSETKAGDDAANEPTQKSKQSALSRAVGNAASNSNNQSQGN</sequence>
<evidence type="ECO:0000259" key="2">
    <source>
        <dbReference type="Pfam" id="PF21821"/>
    </source>
</evidence>
<dbReference type="InterPro" id="IPR048494">
    <property type="entry name" value="Dit-like_N"/>
</dbReference>
<evidence type="ECO:0000256" key="1">
    <source>
        <dbReference type="SAM" id="MobiDB-lite"/>
    </source>
</evidence>
<feature type="domain" description="Dit-like phage tail protein N-terminal" evidence="2">
    <location>
        <begin position="14"/>
        <end position="224"/>
    </location>
</feature>
<gene>
    <name evidence="3" type="ORF">Amme3_00018</name>
</gene>
<feature type="compositionally biased region" description="Low complexity" evidence="1">
    <location>
        <begin position="268"/>
        <end position="281"/>
    </location>
</feature>